<protein>
    <recommendedName>
        <fullName evidence="9">Major facilitator superfamily (MFS) profile domain-containing protein</fullName>
    </recommendedName>
</protein>
<dbReference type="InterPro" id="IPR036259">
    <property type="entry name" value="MFS_trans_sf"/>
</dbReference>
<dbReference type="PANTHER" id="PTHR23511:SF4">
    <property type="entry name" value="MAJOR FACILITATOR SUPERFAMILY (MFS) PROFILE DOMAIN-CONTAINING PROTEIN"/>
    <property type="match status" value="1"/>
</dbReference>
<feature type="transmembrane region" description="Helical" evidence="8">
    <location>
        <begin position="232"/>
        <end position="252"/>
    </location>
</feature>
<dbReference type="InterPro" id="IPR011701">
    <property type="entry name" value="MFS"/>
</dbReference>
<feature type="transmembrane region" description="Helical" evidence="8">
    <location>
        <begin position="156"/>
        <end position="182"/>
    </location>
</feature>
<dbReference type="GeneID" id="81353622"/>
<dbReference type="PANTHER" id="PTHR23511">
    <property type="entry name" value="SYNAPTIC VESICLE GLYCOPROTEIN 2"/>
    <property type="match status" value="1"/>
</dbReference>
<dbReference type="FunFam" id="1.20.1250.20:FF:000171">
    <property type="entry name" value="MFS general substrate transporter"/>
    <property type="match status" value="1"/>
</dbReference>
<dbReference type="SUPFAM" id="SSF103473">
    <property type="entry name" value="MFS general substrate transporter"/>
    <property type="match status" value="1"/>
</dbReference>
<keyword evidence="11" id="KW-1185">Reference proteome</keyword>
<sequence>MDVEQSTGAMNADTVGIAKNPSPSLEERSVRHGDLLGGEKVDEALAAKMIIVNDTIDEIGFTHHHWKLFCLNGFGYAVDSLILLIQSIISTQARLEFQPSYATGLTIAVYVGMLVGAIFWGFSADIIGRRFAFNVSLFISAIFTVVAGASPSWITLGLFVCLSAFGAGGNLVLDTTVFLEYLPSKNQWLLTLMAAWWGLGQLIAGLFAWAFLPNYSCSDAATCTRENNQGWRYVWFTSGAFVFVLSILRITIIRLQETPKFLIAEGKDAQAVRVLQEIATRYNRPCSITRERLEACGTTAQRSTTATGLTQRLVSPGEVFFHLRGLYATRKMAISTTMVWFSWLLIGLAYPLYNVFLPIYLASRGASFGQSSAYITWRNYAINNTCSIFGPVLAGFMCRSPWFWGRRGTMIIGALVTMIFFFCYTQVRTASQNLGFTCAISFCLNIYYGTLYAYTPEVFPSGHRGTGNGVAIGLNRIMGIISAVVGEAANTATSVPIFICAALYIVMAIVAGTLPFEPYGRRSS</sequence>
<feature type="transmembrane region" description="Helical" evidence="8">
    <location>
        <begin position="410"/>
        <end position="427"/>
    </location>
</feature>
<feature type="domain" description="Major facilitator superfamily (MFS) profile" evidence="9">
    <location>
        <begin position="65"/>
        <end position="519"/>
    </location>
</feature>
<evidence type="ECO:0000256" key="3">
    <source>
        <dbReference type="ARBA" id="ARBA00022448"/>
    </source>
</evidence>
<feature type="transmembrane region" description="Helical" evidence="8">
    <location>
        <begin position="433"/>
        <end position="454"/>
    </location>
</feature>
<feature type="region of interest" description="Disordered" evidence="7">
    <location>
        <begin position="1"/>
        <end position="27"/>
    </location>
</feature>
<reference evidence="10" key="2">
    <citation type="journal article" date="2023" name="IMA Fungus">
        <title>Comparative genomic study of the Penicillium genus elucidates a diverse pangenome and 15 lateral gene transfer events.</title>
        <authorList>
            <person name="Petersen C."/>
            <person name="Sorensen T."/>
            <person name="Nielsen M.R."/>
            <person name="Sondergaard T.E."/>
            <person name="Sorensen J.L."/>
            <person name="Fitzpatrick D.A."/>
            <person name="Frisvad J.C."/>
            <person name="Nielsen K.L."/>
        </authorList>
    </citation>
    <scope>NUCLEOTIDE SEQUENCE</scope>
    <source>
        <strain evidence="10">IBT 30761</strain>
    </source>
</reference>
<keyword evidence="5 8" id="KW-1133">Transmembrane helix</keyword>
<keyword evidence="6 8" id="KW-0472">Membrane</keyword>
<evidence type="ECO:0000256" key="2">
    <source>
        <dbReference type="ARBA" id="ARBA00008335"/>
    </source>
</evidence>
<dbReference type="AlphaFoldDB" id="A0A9W9KLW9"/>
<dbReference type="Proteomes" id="UP001149074">
    <property type="component" value="Unassembled WGS sequence"/>
</dbReference>
<accession>A0A9W9KLW9</accession>
<evidence type="ECO:0000313" key="11">
    <source>
        <dbReference type="Proteomes" id="UP001149074"/>
    </source>
</evidence>
<feature type="transmembrane region" description="Helical" evidence="8">
    <location>
        <begin position="189"/>
        <end position="212"/>
    </location>
</feature>
<evidence type="ECO:0000256" key="6">
    <source>
        <dbReference type="ARBA" id="ARBA00023136"/>
    </source>
</evidence>
<keyword evidence="4 8" id="KW-0812">Transmembrane</keyword>
<gene>
    <name evidence="10" type="ORF">N7532_002149</name>
</gene>
<dbReference type="GO" id="GO:0022857">
    <property type="term" value="F:transmembrane transporter activity"/>
    <property type="evidence" value="ECO:0007669"/>
    <property type="project" value="InterPro"/>
</dbReference>
<proteinExistence type="inferred from homology"/>
<dbReference type="Gene3D" id="1.20.1250.20">
    <property type="entry name" value="MFS general substrate transporter like domains"/>
    <property type="match status" value="1"/>
</dbReference>
<dbReference type="PROSITE" id="PS50850">
    <property type="entry name" value="MFS"/>
    <property type="match status" value="1"/>
</dbReference>
<feature type="transmembrane region" description="Helical" evidence="8">
    <location>
        <begin position="466"/>
        <end position="489"/>
    </location>
</feature>
<dbReference type="CDD" id="cd17316">
    <property type="entry name" value="MFS_SV2_like"/>
    <property type="match status" value="1"/>
</dbReference>
<evidence type="ECO:0000256" key="7">
    <source>
        <dbReference type="SAM" id="MobiDB-lite"/>
    </source>
</evidence>
<dbReference type="GO" id="GO:0016020">
    <property type="term" value="C:membrane"/>
    <property type="evidence" value="ECO:0007669"/>
    <property type="project" value="UniProtKB-SubCell"/>
</dbReference>
<dbReference type="EMBL" id="JAPQKI010000002">
    <property type="protein sequence ID" value="KAJ5111614.1"/>
    <property type="molecule type" value="Genomic_DNA"/>
</dbReference>
<evidence type="ECO:0000256" key="5">
    <source>
        <dbReference type="ARBA" id="ARBA00022989"/>
    </source>
</evidence>
<feature type="transmembrane region" description="Helical" evidence="8">
    <location>
        <begin position="68"/>
        <end position="89"/>
    </location>
</feature>
<keyword evidence="3" id="KW-0813">Transport</keyword>
<evidence type="ECO:0000256" key="1">
    <source>
        <dbReference type="ARBA" id="ARBA00004141"/>
    </source>
</evidence>
<name>A0A9W9KLW9_9EURO</name>
<organism evidence="10 11">
    <name type="scientific">Penicillium argentinense</name>
    <dbReference type="NCBI Taxonomy" id="1131581"/>
    <lineage>
        <taxon>Eukaryota</taxon>
        <taxon>Fungi</taxon>
        <taxon>Dikarya</taxon>
        <taxon>Ascomycota</taxon>
        <taxon>Pezizomycotina</taxon>
        <taxon>Eurotiomycetes</taxon>
        <taxon>Eurotiomycetidae</taxon>
        <taxon>Eurotiales</taxon>
        <taxon>Aspergillaceae</taxon>
        <taxon>Penicillium</taxon>
    </lineage>
</organism>
<dbReference type="OrthoDB" id="3936150at2759"/>
<feature type="transmembrane region" description="Helical" evidence="8">
    <location>
        <begin position="340"/>
        <end position="360"/>
    </location>
</feature>
<feature type="transmembrane region" description="Helical" evidence="8">
    <location>
        <begin position="131"/>
        <end position="150"/>
    </location>
</feature>
<reference evidence="10" key="1">
    <citation type="submission" date="2022-11" db="EMBL/GenBank/DDBJ databases">
        <authorList>
            <person name="Petersen C."/>
        </authorList>
    </citation>
    <scope>NUCLEOTIDE SEQUENCE</scope>
    <source>
        <strain evidence="10">IBT 30761</strain>
    </source>
</reference>
<dbReference type="Pfam" id="PF07690">
    <property type="entry name" value="MFS_1"/>
    <property type="match status" value="1"/>
</dbReference>
<evidence type="ECO:0000256" key="8">
    <source>
        <dbReference type="SAM" id="Phobius"/>
    </source>
</evidence>
<comment type="similarity">
    <text evidence="2">Belongs to the major facilitator superfamily.</text>
</comment>
<dbReference type="InterPro" id="IPR020846">
    <property type="entry name" value="MFS_dom"/>
</dbReference>
<feature type="transmembrane region" description="Helical" evidence="8">
    <location>
        <begin position="101"/>
        <end position="122"/>
    </location>
</feature>
<evidence type="ECO:0000313" key="10">
    <source>
        <dbReference type="EMBL" id="KAJ5111614.1"/>
    </source>
</evidence>
<evidence type="ECO:0000256" key="4">
    <source>
        <dbReference type="ARBA" id="ARBA00022692"/>
    </source>
</evidence>
<dbReference type="RefSeq" id="XP_056479684.1">
    <property type="nucleotide sequence ID" value="XM_056614643.1"/>
</dbReference>
<feature type="transmembrane region" description="Helical" evidence="8">
    <location>
        <begin position="495"/>
        <end position="516"/>
    </location>
</feature>
<comment type="subcellular location">
    <subcellularLocation>
        <location evidence="1">Membrane</location>
        <topology evidence="1">Multi-pass membrane protein</topology>
    </subcellularLocation>
</comment>
<comment type="caution">
    <text evidence="10">The sequence shown here is derived from an EMBL/GenBank/DDBJ whole genome shotgun (WGS) entry which is preliminary data.</text>
</comment>
<evidence type="ECO:0000259" key="9">
    <source>
        <dbReference type="PROSITE" id="PS50850"/>
    </source>
</evidence>